<keyword evidence="6" id="KW-1185">Reference proteome</keyword>
<dbReference type="PROSITE" id="PS50089">
    <property type="entry name" value="ZF_RING_2"/>
    <property type="match status" value="1"/>
</dbReference>
<sequence>FAICAFIKLQQLPHLVVWAFKNNKYRDLRKFLEVNSYCTALREETQQKTMMMFLELRMRESEEGGVRRWAKRVLLEFKCTCGICRWLRDEDGLTDPTKCLICTTKERNAVLSGCGCVGICHGCASMLLMLDKKCPTCRTPFTSIKKLFYQ</sequence>
<evidence type="ECO:0000259" key="4">
    <source>
        <dbReference type="PROSITE" id="PS50089"/>
    </source>
</evidence>
<dbReference type="InterPro" id="IPR001841">
    <property type="entry name" value="Znf_RING"/>
</dbReference>
<keyword evidence="2" id="KW-0862">Zinc</keyword>
<evidence type="ECO:0000313" key="6">
    <source>
        <dbReference type="Proteomes" id="UP000594262"/>
    </source>
</evidence>
<dbReference type="InterPro" id="IPR013083">
    <property type="entry name" value="Znf_RING/FYVE/PHD"/>
</dbReference>
<evidence type="ECO:0000256" key="2">
    <source>
        <dbReference type="ARBA" id="ARBA00022833"/>
    </source>
</evidence>
<dbReference type="SUPFAM" id="SSF57850">
    <property type="entry name" value="RING/U-box"/>
    <property type="match status" value="1"/>
</dbReference>
<dbReference type="EnsemblMetazoa" id="CLYHEMT014287.1">
    <property type="protein sequence ID" value="CLYHEMP014287.1"/>
    <property type="gene ID" value="CLYHEMG014287"/>
</dbReference>
<reference evidence="5" key="1">
    <citation type="submission" date="2021-01" db="UniProtKB">
        <authorList>
            <consortium name="EnsemblMetazoa"/>
        </authorList>
    </citation>
    <scope>IDENTIFICATION</scope>
</reference>
<accession>A0A7M5WWV2</accession>
<name>A0A7M5WWV2_9CNID</name>
<evidence type="ECO:0000256" key="1">
    <source>
        <dbReference type="ARBA" id="ARBA00022771"/>
    </source>
</evidence>
<evidence type="ECO:0000313" key="5">
    <source>
        <dbReference type="EnsemblMetazoa" id="CLYHEMP014287.1"/>
    </source>
</evidence>
<keyword evidence="1 3" id="KW-0863">Zinc-finger</keyword>
<organism evidence="5 6">
    <name type="scientific">Clytia hemisphaerica</name>
    <dbReference type="NCBI Taxonomy" id="252671"/>
    <lineage>
        <taxon>Eukaryota</taxon>
        <taxon>Metazoa</taxon>
        <taxon>Cnidaria</taxon>
        <taxon>Hydrozoa</taxon>
        <taxon>Hydroidolina</taxon>
        <taxon>Leptothecata</taxon>
        <taxon>Obeliida</taxon>
        <taxon>Clytiidae</taxon>
        <taxon>Clytia</taxon>
    </lineage>
</organism>
<dbReference type="AlphaFoldDB" id="A0A7M5WWV2"/>
<keyword evidence="1 3" id="KW-0479">Metal-binding</keyword>
<dbReference type="Pfam" id="PF13920">
    <property type="entry name" value="zf-C3HC4_3"/>
    <property type="match status" value="1"/>
</dbReference>
<protein>
    <recommendedName>
        <fullName evidence="4">RING-type domain-containing protein</fullName>
    </recommendedName>
</protein>
<dbReference type="EnsemblMetazoa" id="CLYHEMT022963.1">
    <property type="protein sequence ID" value="CLYHEMP022963.1"/>
    <property type="gene ID" value="CLYHEMG022963"/>
</dbReference>
<proteinExistence type="predicted"/>
<feature type="domain" description="RING-type" evidence="4">
    <location>
        <begin position="99"/>
        <end position="138"/>
    </location>
</feature>
<dbReference type="EnsemblMetazoa" id="CLYHEMT015031.1">
    <property type="protein sequence ID" value="CLYHEMP015031.1"/>
    <property type="gene ID" value="CLYHEMG015031"/>
</dbReference>
<dbReference type="GO" id="GO:0008270">
    <property type="term" value="F:zinc ion binding"/>
    <property type="evidence" value="ECO:0007669"/>
    <property type="project" value="UniProtKB-KW"/>
</dbReference>
<dbReference type="OrthoDB" id="1711136at2759"/>
<dbReference type="Proteomes" id="UP000594262">
    <property type="component" value="Unplaced"/>
</dbReference>
<dbReference type="Gene3D" id="3.30.40.10">
    <property type="entry name" value="Zinc/RING finger domain, C3HC4 (zinc finger)"/>
    <property type="match status" value="1"/>
</dbReference>
<evidence type="ECO:0000256" key="3">
    <source>
        <dbReference type="PROSITE-ProRule" id="PRU00175"/>
    </source>
</evidence>